<proteinExistence type="predicted"/>
<dbReference type="AlphaFoldDB" id="A0A0F9BUC8"/>
<dbReference type="EMBL" id="LAZR01039218">
    <property type="protein sequence ID" value="KKL17542.1"/>
    <property type="molecule type" value="Genomic_DNA"/>
</dbReference>
<feature type="non-terminal residue" evidence="1">
    <location>
        <position position="1"/>
    </location>
</feature>
<organism evidence="1">
    <name type="scientific">marine sediment metagenome</name>
    <dbReference type="NCBI Taxonomy" id="412755"/>
    <lineage>
        <taxon>unclassified sequences</taxon>
        <taxon>metagenomes</taxon>
        <taxon>ecological metagenomes</taxon>
    </lineage>
</organism>
<name>A0A0F9BUC8_9ZZZZ</name>
<gene>
    <name evidence="1" type="ORF">LCGC14_2484520</name>
</gene>
<comment type="caution">
    <text evidence="1">The sequence shown here is derived from an EMBL/GenBank/DDBJ whole genome shotgun (WGS) entry which is preliminary data.</text>
</comment>
<feature type="non-terminal residue" evidence="1">
    <location>
        <position position="503"/>
    </location>
</feature>
<protein>
    <submittedName>
        <fullName evidence="1">Uncharacterized protein</fullName>
    </submittedName>
</protein>
<sequence length="503" mass="56514">KGISVGEHANVEDELLELFPEYKDRDPFLQEPRVTLIGQRAQDEIKDKWAEAYRKAVAKATSGNPDVAIVSLCFEYYRYETYEFYSPVDCNAIRDSKPKSALTLIDDIFEIYYRLSQRGQVFNIQELVDRTFPATGSRDLSDLRRLYKDALALVIGTLLRILTWREKEIECAANVSRTIDCKHSVLAVKHPVETGARLLLGSTTAQFEKLGVSYPVYVSHPISRPRRDRSNQGVWPPFVDELDGVVAGLSGEPEGECHIVPVMPTAIDEFRILDDGTYLHPCLTPRWPLQEGKLLFSLPQPPEDNKAFESYEDYESRGVPLIFDPPIDSSGRRVGLPLSDAEVSEMMRSLRESIRLQMAGRDHMLVRQCPGFFLYRPLYGKFELSSGVTVEIHTFNQIRKYSRSVPESRNRLVAFIHDTADAIGHFSKTESDDFRDAVHSASAALIGETAKLVGESSSKTKQPHSPDNETVAKALQGWADSNISVFAGRIADTGVDPVPLMKE</sequence>
<evidence type="ECO:0000313" key="1">
    <source>
        <dbReference type="EMBL" id="KKL17542.1"/>
    </source>
</evidence>
<reference evidence="1" key="1">
    <citation type="journal article" date="2015" name="Nature">
        <title>Complex archaea that bridge the gap between prokaryotes and eukaryotes.</title>
        <authorList>
            <person name="Spang A."/>
            <person name="Saw J.H."/>
            <person name="Jorgensen S.L."/>
            <person name="Zaremba-Niedzwiedzka K."/>
            <person name="Martijn J."/>
            <person name="Lind A.E."/>
            <person name="van Eijk R."/>
            <person name="Schleper C."/>
            <person name="Guy L."/>
            <person name="Ettema T.J."/>
        </authorList>
    </citation>
    <scope>NUCLEOTIDE SEQUENCE</scope>
</reference>
<accession>A0A0F9BUC8</accession>